<reference evidence="2" key="1">
    <citation type="journal article" date="2017" name="Nature">
        <title>The sunflower genome provides insights into oil metabolism, flowering and Asterid evolution.</title>
        <authorList>
            <person name="Badouin H."/>
            <person name="Gouzy J."/>
            <person name="Grassa C.J."/>
            <person name="Murat F."/>
            <person name="Staton S.E."/>
            <person name="Cottret L."/>
            <person name="Lelandais-Briere C."/>
            <person name="Owens G.L."/>
            <person name="Carrere S."/>
            <person name="Mayjonade B."/>
            <person name="Legrand L."/>
            <person name="Gill N."/>
            <person name="Kane N.C."/>
            <person name="Bowers J.E."/>
            <person name="Hubner S."/>
            <person name="Bellec A."/>
            <person name="Berard A."/>
            <person name="Berges H."/>
            <person name="Blanchet N."/>
            <person name="Boniface M.C."/>
            <person name="Brunel D."/>
            <person name="Catrice O."/>
            <person name="Chaidir N."/>
            <person name="Claudel C."/>
            <person name="Donnadieu C."/>
            <person name="Faraut T."/>
            <person name="Fievet G."/>
            <person name="Helmstetter N."/>
            <person name="King M."/>
            <person name="Knapp S.J."/>
            <person name="Lai Z."/>
            <person name="Le Paslier M.C."/>
            <person name="Lippi Y."/>
            <person name="Lorenzon L."/>
            <person name="Mandel J.R."/>
            <person name="Marage G."/>
            <person name="Marchand G."/>
            <person name="Marquand E."/>
            <person name="Bret-Mestries E."/>
            <person name="Morien E."/>
            <person name="Nambeesan S."/>
            <person name="Nguyen T."/>
            <person name="Pegot-Espagnet P."/>
            <person name="Pouilly N."/>
            <person name="Raftis F."/>
            <person name="Sallet E."/>
            <person name="Schiex T."/>
            <person name="Thomas J."/>
            <person name="Vandecasteele C."/>
            <person name="Vares D."/>
            <person name="Vear F."/>
            <person name="Vautrin S."/>
            <person name="Crespi M."/>
            <person name="Mangin B."/>
            <person name="Burke J.M."/>
            <person name="Salse J."/>
            <person name="Munos S."/>
            <person name="Vincourt P."/>
            <person name="Rieseberg L.H."/>
            <person name="Langlade N.B."/>
        </authorList>
    </citation>
    <scope>NUCLEOTIDE SEQUENCE [LARGE SCALE GENOMIC DNA]</scope>
    <source>
        <strain evidence="2">cv. SF193</strain>
    </source>
</reference>
<sequence length="66" mass="7775">MLKFHDFPCLVLFFIATRVIERVIKPGATRDLKESSKVSTKLGPRMKIKSRQEQNTFQRLVSFRFC</sequence>
<protein>
    <submittedName>
        <fullName evidence="1">Uncharacterized protein</fullName>
    </submittedName>
</protein>
<evidence type="ECO:0000313" key="1">
    <source>
        <dbReference type="EMBL" id="OTF88173.1"/>
    </source>
</evidence>
<gene>
    <name evidence="1" type="ORF">HannXRQ_Chr17g0570171</name>
</gene>
<organism evidence="1 2">
    <name type="scientific">Helianthus annuus</name>
    <name type="common">Common sunflower</name>
    <dbReference type="NCBI Taxonomy" id="4232"/>
    <lineage>
        <taxon>Eukaryota</taxon>
        <taxon>Viridiplantae</taxon>
        <taxon>Streptophyta</taxon>
        <taxon>Embryophyta</taxon>
        <taxon>Tracheophyta</taxon>
        <taxon>Spermatophyta</taxon>
        <taxon>Magnoliopsida</taxon>
        <taxon>eudicotyledons</taxon>
        <taxon>Gunneridae</taxon>
        <taxon>Pentapetalae</taxon>
        <taxon>asterids</taxon>
        <taxon>campanulids</taxon>
        <taxon>Asterales</taxon>
        <taxon>Asteraceae</taxon>
        <taxon>Asteroideae</taxon>
        <taxon>Heliantheae alliance</taxon>
        <taxon>Heliantheae</taxon>
        <taxon>Helianthus</taxon>
    </lineage>
</organism>
<name>A0A251RUN0_HELAN</name>
<accession>A0A251RUN0</accession>
<proteinExistence type="predicted"/>
<evidence type="ECO:0000313" key="2">
    <source>
        <dbReference type="Proteomes" id="UP000215914"/>
    </source>
</evidence>
<dbReference type="InParanoid" id="A0A251RUN0"/>
<dbReference type="EMBL" id="CM007906">
    <property type="protein sequence ID" value="OTF88173.1"/>
    <property type="molecule type" value="Genomic_DNA"/>
</dbReference>
<dbReference type="Proteomes" id="UP000215914">
    <property type="component" value="Chromosome 17"/>
</dbReference>
<dbReference type="AlphaFoldDB" id="A0A251RUN0"/>
<keyword evidence="2" id="KW-1185">Reference proteome</keyword>